<sequence length="165" mass="17737">MNALRRLLINLAEAGRTGALRIDGPPGGVLYLVSGRLTYAESPACPGIGERLVACGRLSEAAWRSAYESGVDTRSVGRALLRDGHLGHHELACRVVAAITAATHELLQCDAPVRFVPGERHWFGTVAQVELGGLVHETAKRLLNCPAPHRPRAVSRARRPARATK</sequence>
<reference evidence="2 3" key="1">
    <citation type="submission" date="2020-08" db="EMBL/GenBank/DDBJ databases">
        <title>Sequencing the genomes of 1000 actinobacteria strains.</title>
        <authorList>
            <person name="Klenk H.-P."/>
        </authorList>
    </citation>
    <scope>NUCLEOTIDE SEQUENCE [LARGE SCALE GENOMIC DNA]</scope>
    <source>
        <strain evidence="2 3">DSM 43149</strain>
    </source>
</reference>
<dbReference type="AlphaFoldDB" id="A0A7W7I3M1"/>
<evidence type="ECO:0000313" key="3">
    <source>
        <dbReference type="Proteomes" id="UP000578112"/>
    </source>
</evidence>
<dbReference type="EMBL" id="JACHNH010000001">
    <property type="protein sequence ID" value="MBB4765849.1"/>
    <property type="molecule type" value="Genomic_DNA"/>
</dbReference>
<name>A0A7W7I3M1_9ACTN</name>
<dbReference type="Proteomes" id="UP000578112">
    <property type="component" value="Unassembled WGS sequence"/>
</dbReference>
<protein>
    <recommendedName>
        <fullName evidence="1">PatA-like N-terminal domain-containing protein</fullName>
    </recommendedName>
</protein>
<dbReference type="Pfam" id="PF14332">
    <property type="entry name" value="DUF4388"/>
    <property type="match status" value="1"/>
</dbReference>
<evidence type="ECO:0000313" key="2">
    <source>
        <dbReference type="EMBL" id="MBB4765849.1"/>
    </source>
</evidence>
<evidence type="ECO:0000259" key="1">
    <source>
        <dbReference type="Pfam" id="PF14332"/>
    </source>
</evidence>
<accession>A0A7W7I3M1</accession>
<organism evidence="2 3">
    <name type="scientific">Actinoplanes digitatis</name>
    <dbReference type="NCBI Taxonomy" id="1868"/>
    <lineage>
        <taxon>Bacteria</taxon>
        <taxon>Bacillati</taxon>
        <taxon>Actinomycetota</taxon>
        <taxon>Actinomycetes</taxon>
        <taxon>Micromonosporales</taxon>
        <taxon>Micromonosporaceae</taxon>
        <taxon>Actinoplanes</taxon>
    </lineage>
</organism>
<feature type="domain" description="PatA-like N-terminal" evidence="1">
    <location>
        <begin position="4"/>
        <end position="142"/>
    </location>
</feature>
<comment type="caution">
    <text evidence="2">The sequence shown here is derived from an EMBL/GenBank/DDBJ whole genome shotgun (WGS) entry which is preliminary data.</text>
</comment>
<proteinExistence type="predicted"/>
<keyword evidence="3" id="KW-1185">Reference proteome</keyword>
<dbReference type="RefSeq" id="WP_184996853.1">
    <property type="nucleotide sequence ID" value="NZ_BOMK01000021.1"/>
</dbReference>
<gene>
    <name evidence="2" type="ORF">BJ971_006405</name>
</gene>
<dbReference type="InterPro" id="IPR025497">
    <property type="entry name" value="PatA-like_N"/>
</dbReference>